<dbReference type="RefSeq" id="WP_074928589.1">
    <property type="nucleotide sequence ID" value="NZ_FPBL01000006.1"/>
</dbReference>
<evidence type="ECO:0000313" key="2">
    <source>
        <dbReference type="EMBL" id="SFU65154.1"/>
    </source>
</evidence>
<name>A0A1I7HWQ7_9PROT</name>
<evidence type="ECO:0000313" key="3">
    <source>
        <dbReference type="Proteomes" id="UP000183926"/>
    </source>
</evidence>
<accession>A0A1I7HWQ7</accession>
<feature type="region of interest" description="Disordered" evidence="1">
    <location>
        <begin position="1"/>
        <end position="28"/>
    </location>
</feature>
<organism evidence="2 3">
    <name type="scientific">Nitrosomonas eutropha</name>
    <dbReference type="NCBI Taxonomy" id="916"/>
    <lineage>
        <taxon>Bacteria</taxon>
        <taxon>Pseudomonadati</taxon>
        <taxon>Pseudomonadota</taxon>
        <taxon>Betaproteobacteria</taxon>
        <taxon>Nitrosomonadales</taxon>
        <taxon>Nitrosomonadaceae</taxon>
        <taxon>Nitrosomonas</taxon>
    </lineage>
</organism>
<dbReference type="AlphaFoldDB" id="A0A1I7HWQ7"/>
<dbReference type="OrthoDB" id="8546684at2"/>
<dbReference type="Proteomes" id="UP000183926">
    <property type="component" value="Unassembled WGS sequence"/>
</dbReference>
<sequence length="145" mass="15261">MSEKNIPEQLKQDAVGEQTTAVSPPQPTRRRLLKSTVTIPVIMTLHSGAALARTSNLVGAVTDLDSAAKKMNDLEQARIVCVNPGDGLIEESSSTYDLGMNPTAVLGEASQDLETQAQNCQAGGGILISATAFTSLQGRGFFTDL</sequence>
<reference evidence="2 3" key="1">
    <citation type="submission" date="2016-10" db="EMBL/GenBank/DDBJ databases">
        <authorList>
            <person name="de Groot N.N."/>
        </authorList>
    </citation>
    <scope>NUCLEOTIDE SEQUENCE [LARGE SCALE GENOMIC DNA]</scope>
    <source>
        <strain evidence="2 3">Nm24</strain>
    </source>
</reference>
<proteinExistence type="predicted"/>
<evidence type="ECO:0000256" key="1">
    <source>
        <dbReference type="SAM" id="MobiDB-lite"/>
    </source>
</evidence>
<gene>
    <name evidence="2" type="ORF">SAMN05216339_10664</name>
</gene>
<protein>
    <submittedName>
        <fullName evidence="2">Uncharacterized protein</fullName>
    </submittedName>
</protein>
<dbReference type="EMBL" id="FPBL01000006">
    <property type="protein sequence ID" value="SFU65154.1"/>
    <property type="molecule type" value="Genomic_DNA"/>
</dbReference>